<sequence>MLPPTGLPHFNMYFLFVWSTERGPLPHIQDPPEFRRLEDIRAYVISAYFDDRPLVGSSPVVRILAVVNRADFTSQQLTLHCHVECESRVWLSSEVHVEVHQDHFQFPYGLADLLCKNPCGVLSVSNLRISKHPEVDSPGLALKLLNTRESRPPKPLRQFTVCISTMFRYNNVLQFLQSMEMYRLLGAEKVFIYKTSCSDEVQGLLDFYSREGFAVVFNWTVDSYLNESASWKPQPGEELHYHGQTAALNDCLYRNMYASEYVVFIDSDEIIMPSRRDTWAEMIDFLSLIHHPWTVFSFQNHLFPSNRHSQPFDVEEWDDILGVNILNHVYREKEQQKFDPKKIIVTPQACVKISVHEVIEPWIQQIVVDTEVAFLHHCRGPFLVPSHHKDARLLHYKDELIENVRRVLGDVFKSRKLE</sequence>
<evidence type="ECO:0000256" key="8">
    <source>
        <dbReference type="RuleBase" id="RU366017"/>
    </source>
</evidence>
<comment type="similarity">
    <text evidence="2 8">Belongs to the glycosyltransferase 92 family.</text>
</comment>
<proteinExistence type="inferred from homology"/>
<evidence type="ECO:0000256" key="5">
    <source>
        <dbReference type="ARBA" id="ARBA00022692"/>
    </source>
</evidence>
<comment type="caution">
    <text evidence="9">The sequence shown here is derived from an EMBL/GenBank/DDBJ whole genome shotgun (WGS) entry which is preliminary data.</text>
</comment>
<gene>
    <name evidence="9" type="primary">F13g3.3_1</name>
    <name evidence="9" type="ORF">GTO96_0006670</name>
</gene>
<keyword evidence="3 8" id="KW-0328">Glycosyltransferase</keyword>
<evidence type="ECO:0000256" key="1">
    <source>
        <dbReference type="ARBA" id="ARBA00004167"/>
    </source>
</evidence>
<dbReference type="PANTHER" id="PTHR21461:SF69">
    <property type="entry name" value="GLYCOSYLTRANSFERASE FAMILY 92 PROTEIN"/>
    <property type="match status" value="1"/>
</dbReference>
<comment type="subcellular location">
    <subcellularLocation>
        <location evidence="1">Membrane</location>
        <topology evidence="1">Single-pass membrane protein</topology>
    </subcellularLocation>
</comment>
<keyword evidence="10" id="KW-1185">Reference proteome</keyword>
<keyword evidence="4 8" id="KW-0808">Transferase</keyword>
<organism evidence="9 10">
    <name type="scientific">Polypterus senegalus</name>
    <name type="common">Senegal bichir</name>
    <dbReference type="NCBI Taxonomy" id="55291"/>
    <lineage>
        <taxon>Eukaryota</taxon>
        <taxon>Metazoa</taxon>
        <taxon>Chordata</taxon>
        <taxon>Craniata</taxon>
        <taxon>Vertebrata</taxon>
        <taxon>Euteleostomi</taxon>
        <taxon>Actinopterygii</taxon>
        <taxon>Polypteriformes</taxon>
        <taxon>Polypteridae</taxon>
        <taxon>Polypterus</taxon>
    </lineage>
</organism>
<keyword evidence="7" id="KW-0472">Membrane</keyword>
<dbReference type="GO" id="GO:0016020">
    <property type="term" value="C:membrane"/>
    <property type="evidence" value="ECO:0007669"/>
    <property type="project" value="UniProtKB-SubCell"/>
</dbReference>
<protein>
    <recommendedName>
        <fullName evidence="8">Glycosyltransferase family 92 protein</fullName>
        <ecNumber evidence="8">2.4.1.-</ecNumber>
    </recommendedName>
</protein>
<feature type="non-terminal residue" evidence="9">
    <location>
        <position position="1"/>
    </location>
</feature>
<dbReference type="Proteomes" id="UP000886611">
    <property type="component" value="Unassembled WGS sequence"/>
</dbReference>
<reference evidence="9 10" key="1">
    <citation type="journal article" date="2021" name="Cell">
        <title>Tracing the genetic footprints of vertebrate landing in non-teleost ray-finned fishes.</title>
        <authorList>
            <person name="Bi X."/>
            <person name="Wang K."/>
            <person name="Yang L."/>
            <person name="Pan H."/>
            <person name="Jiang H."/>
            <person name="Wei Q."/>
            <person name="Fang M."/>
            <person name="Yu H."/>
            <person name="Zhu C."/>
            <person name="Cai Y."/>
            <person name="He Y."/>
            <person name="Gan X."/>
            <person name="Zeng H."/>
            <person name="Yu D."/>
            <person name="Zhu Y."/>
            <person name="Jiang H."/>
            <person name="Qiu Q."/>
            <person name="Yang H."/>
            <person name="Zhang Y.E."/>
            <person name="Wang W."/>
            <person name="Zhu M."/>
            <person name="He S."/>
            <person name="Zhang G."/>
        </authorList>
    </citation>
    <scope>NUCLEOTIDE SEQUENCE [LARGE SCALE GENOMIC DNA]</scope>
    <source>
        <strain evidence="9">Bchr_013</strain>
    </source>
</reference>
<dbReference type="EC" id="2.4.1.-" evidence="8"/>
<accession>A0A8X8BI23</accession>
<name>A0A8X8BI23_POLSE</name>
<feature type="non-terminal residue" evidence="9">
    <location>
        <position position="418"/>
    </location>
</feature>
<dbReference type="AlphaFoldDB" id="A0A8X8BI23"/>
<keyword evidence="6" id="KW-1133">Transmembrane helix</keyword>
<evidence type="ECO:0000256" key="4">
    <source>
        <dbReference type="ARBA" id="ARBA00022679"/>
    </source>
</evidence>
<dbReference type="PANTHER" id="PTHR21461">
    <property type="entry name" value="GLYCOSYLTRANSFERASE FAMILY 92 PROTEIN"/>
    <property type="match status" value="1"/>
</dbReference>
<dbReference type="EMBL" id="JAATIS010009265">
    <property type="protein sequence ID" value="KAG2456071.1"/>
    <property type="molecule type" value="Genomic_DNA"/>
</dbReference>
<evidence type="ECO:0000256" key="3">
    <source>
        <dbReference type="ARBA" id="ARBA00022676"/>
    </source>
</evidence>
<evidence type="ECO:0000313" key="10">
    <source>
        <dbReference type="Proteomes" id="UP000886611"/>
    </source>
</evidence>
<evidence type="ECO:0000256" key="6">
    <source>
        <dbReference type="ARBA" id="ARBA00022989"/>
    </source>
</evidence>
<dbReference type="GO" id="GO:0005737">
    <property type="term" value="C:cytoplasm"/>
    <property type="evidence" value="ECO:0007669"/>
    <property type="project" value="TreeGrafter"/>
</dbReference>
<dbReference type="GO" id="GO:0016757">
    <property type="term" value="F:glycosyltransferase activity"/>
    <property type="evidence" value="ECO:0007669"/>
    <property type="project" value="UniProtKB-UniRule"/>
</dbReference>
<evidence type="ECO:0000313" key="9">
    <source>
        <dbReference type="EMBL" id="KAG2456071.1"/>
    </source>
</evidence>
<dbReference type="Pfam" id="PF01697">
    <property type="entry name" value="Glyco_transf_92"/>
    <property type="match status" value="1"/>
</dbReference>
<evidence type="ECO:0000256" key="7">
    <source>
        <dbReference type="ARBA" id="ARBA00023136"/>
    </source>
</evidence>
<evidence type="ECO:0000256" key="2">
    <source>
        <dbReference type="ARBA" id="ARBA00007647"/>
    </source>
</evidence>
<dbReference type="InterPro" id="IPR008166">
    <property type="entry name" value="Glyco_transf_92"/>
</dbReference>
<keyword evidence="5" id="KW-0812">Transmembrane</keyword>